<evidence type="ECO:0000256" key="1">
    <source>
        <dbReference type="ARBA" id="ARBA00004651"/>
    </source>
</evidence>
<comment type="subcellular location">
    <subcellularLocation>
        <location evidence="1">Cell membrane</location>
        <topology evidence="1">Multi-pass membrane protein</topology>
    </subcellularLocation>
</comment>
<evidence type="ECO:0000313" key="7">
    <source>
        <dbReference type="EMBL" id="SDE77905.1"/>
    </source>
</evidence>
<dbReference type="AlphaFoldDB" id="A0A1G7FQE9"/>
<feature type="transmembrane region" description="Helical" evidence="6">
    <location>
        <begin position="119"/>
        <end position="140"/>
    </location>
</feature>
<feature type="transmembrane region" description="Helical" evidence="6">
    <location>
        <begin position="147"/>
        <end position="167"/>
    </location>
</feature>
<evidence type="ECO:0000256" key="5">
    <source>
        <dbReference type="ARBA" id="ARBA00023136"/>
    </source>
</evidence>
<gene>
    <name evidence="7" type="ORF">SAMN04487992_103412</name>
</gene>
<evidence type="ECO:0000256" key="3">
    <source>
        <dbReference type="ARBA" id="ARBA00022692"/>
    </source>
</evidence>
<evidence type="ECO:0000313" key="8">
    <source>
        <dbReference type="Proteomes" id="UP000182114"/>
    </source>
</evidence>
<keyword evidence="2" id="KW-1003">Cell membrane</keyword>
<keyword evidence="3 6" id="KW-0812">Transmembrane</keyword>
<dbReference type="Pfam" id="PF01943">
    <property type="entry name" value="Polysacc_synt"/>
    <property type="match status" value="1"/>
</dbReference>
<keyword evidence="8" id="KW-1185">Reference proteome</keyword>
<evidence type="ECO:0000256" key="4">
    <source>
        <dbReference type="ARBA" id="ARBA00022989"/>
    </source>
</evidence>
<accession>A0A1G7FQE9</accession>
<organism evidence="7 8">
    <name type="scientific">Cellulophaga baltica</name>
    <dbReference type="NCBI Taxonomy" id="76594"/>
    <lineage>
        <taxon>Bacteria</taxon>
        <taxon>Pseudomonadati</taxon>
        <taxon>Bacteroidota</taxon>
        <taxon>Flavobacteriia</taxon>
        <taxon>Flavobacteriales</taxon>
        <taxon>Flavobacteriaceae</taxon>
        <taxon>Cellulophaga</taxon>
    </lineage>
</organism>
<protein>
    <submittedName>
        <fullName evidence="7">Polysaccharide biosynthesis protein</fullName>
    </submittedName>
</protein>
<feature type="transmembrane region" description="Helical" evidence="6">
    <location>
        <begin position="173"/>
        <end position="193"/>
    </location>
</feature>
<evidence type="ECO:0000256" key="6">
    <source>
        <dbReference type="SAM" id="Phobius"/>
    </source>
</evidence>
<feature type="transmembrane region" description="Helical" evidence="6">
    <location>
        <begin position="326"/>
        <end position="349"/>
    </location>
</feature>
<feature type="transmembrane region" description="Helical" evidence="6">
    <location>
        <begin position="356"/>
        <end position="376"/>
    </location>
</feature>
<proteinExistence type="predicted"/>
<dbReference type="PANTHER" id="PTHR30250">
    <property type="entry name" value="PST FAMILY PREDICTED COLANIC ACID TRANSPORTER"/>
    <property type="match status" value="1"/>
</dbReference>
<sequence length="414" mass="47050">MKKKNILNQNFNIFKNFGYLSFIQIFNLIFPLILYPYIIRIIGAENYGEILYVQSIAIYLSLVVNFGFNIYGTNEISKGDTSEDISKIISNIFTCQIIFYCITLLILILIGCISQMEIMFFFLASYLCLNEIMIPVWYFQGKENMKYIAICSFISKLTALIFIFILVNDSTDNLYILLSYAIGSIVCGMFALFKIFKIDKNKIHIPKYEDIKKVLIDSFPLFVSHSLGGLTLKSNALFIGALIGKKELAYYDLAEKLVNLLSIFFQNFSNAIFPNVAKTKNQKLTRTALKIALISSVFIIIITNIISEDLITIIGGIDMLPSIEILYLISFTLIFRAVGPIISTSIMVVNNLGNKLGTSFVFGSIVYFSGILILYLCNEFTVPYLIYNLTISLAFVVIFRIYYCIKNGLSKWII</sequence>
<keyword evidence="4 6" id="KW-1133">Transmembrane helix</keyword>
<dbReference type="PANTHER" id="PTHR30250:SF11">
    <property type="entry name" value="O-ANTIGEN TRANSPORTER-RELATED"/>
    <property type="match status" value="1"/>
</dbReference>
<dbReference type="RefSeq" id="WP_074537933.1">
    <property type="nucleotide sequence ID" value="NZ_FNBD01000003.1"/>
</dbReference>
<feature type="transmembrane region" description="Helical" evidence="6">
    <location>
        <begin position="92"/>
        <end position="113"/>
    </location>
</feature>
<feature type="transmembrane region" description="Helical" evidence="6">
    <location>
        <begin position="20"/>
        <end position="38"/>
    </location>
</feature>
<dbReference type="Proteomes" id="UP000182114">
    <property type="component" value="Unassembled WGS sequence"/>
</dbReference>
<dbReference type="InterPro" id="IPR002797">
    <property type="entry name" value="Polysacc_synth"/>
</dbReference>
<dbReference type="GO" id="GO:0005886">
    <property type="term" value="C:plasma membrane"/>
    <property type="evidence" value="ECO:0007669"/>
    <property type="project" value="UniProtKB-SubCell"/>
</dbReference>
<name>A0A1G7FQE9_9FLAO</name>
<feature type="transmembrane region" description="Helical" evidence="6">
    <location>
        <begin position="288"/>
        <end position="306"/>
    </location>
</feature>
<reference evidence="8" key="1">
    <citation type="submission" date="2016-10" db="EMBL/GenBank/DDBJ databases">
        <authorList>
            <person name="Varghese N."/>
            <person name="Submissions S."/>
        </authorList>
    </citation>
    <scope>NUCLEOTIDE SEQUENCE [LARGE SCALE GENOMIC DNA]</scope>
    <source>
        <strain evidence="8">DSM 24729</strain>
    </source>
</reference>
<keyword evidence="5 6" id="KW-0472">Membrane</keyword>
<dbReference type="InterPro" id="IPR050833">
    <property type="entry name" value="Poly_Biosynth_Transport"/>
</dbReference>
<dbReference type="EMBL" id="FNBD01000003">
    <property type="protein sequence ID" value="SDE77905.1"/>
    <property type="molecule type" value="Genomic_DNA"/>
</dbReference>
<evidence type="ECO:0000256" key="2">
    <source>
        <dbReference type="ARBA" id="ARBA00022475"/>
    </source>
</evidence>
<feature type="transmembrane region" description="Helical" evidence="6">
    <location>
        <begin position="50"/>
        <end position="71"/>
    </location>
</feature>
<feature type="transmembrane region" description="Helical" evidence="6">
    <location>
        <begin position="382"/>
        <end position="403"/>
    </location>
</feature>